<gene>
    <name evidence="1" type="ORF">AVEN_81715_1</name>
</gene>
<proteinExistence type="predicted"/>
<name>A0A4Y2IC32_ARAVE</name>
<evidence type="ECO:0000313" key="2">
    <source>
        <dbReference type="Proteomes" id="UP000499080"/>
    </source>
</evidence>
<organism evidence="1 2">
    <name type="scientific">Araneus ventricosus</name>
    <name type="common">Orbweaver spider</name>
    <name type="synonym">Epeira ventricosa</name>
    <dbReference type="NCBI Taxonomy" id="182803"/>
    <lineage>
        <taxon>Eukaryota</taxon>
        <taxon>Metazoa</taxon>
        <taxon>Ecdysozoa</taxon>
        <taxon>Arthropoda</taxon>
        <taxon>Chelicerata</taxon>
        <taxon>Arachnida</taxon>
        <taxon>Araneae</taxon>
        <taxon>Araneomorphae</taxon>
        <taxon>Entelegynae</taxon>
        <taxon>Araneoidea</taxon>
        <taxon>Araneidae</taxon>
        <taxon>Araneus</taxon>
    </lineage>
</organism>
<dbReference type="AlphaFoldDB" id="A0A4Y2IC32"/>
<comment type="caution">
    <text evidence="1">The sequence shown here is derived from an EMBL/GenBank/DDBJ whole genome shotgun (WGS) entry which is preliminary data.</text>
</comment>
<accession>A0A4Y2IC32</accession>
<keyword evidence="2" id="KW-1185">Reference proteome</keyword>
<sequence>MDIGRFEVVSSKERNSLETSRCQLTFTPMAAIRKLKNTSNYCTEKEVPAPNENLPEGENGEWAIRLVARRMGHGASPEVVFEEGNERVAPHHVRIPDYGHQVVMHKLPVQGVEVAAGREQGHE</sequence>
<evidence type="ECO:0000313" key="1">
    <source>
        <dbReference type="EMBL" id="GBM74849.1"/>
    </source>
</evidence>
<dbReference type="OrthoDB" id="10282271at2759"/>
<protein>
    <submittedName>
        <fullName evidence="1">Uncharacterized protein</fullName>
    </submittedName>
</protein>
<reference evidence="1 2" key="1">
    <citation type="journal article" date="2019" name="Sci. Rep.">
        <title>Orb-weaving spider Araneus ventricosus genome elucidates the spidroin gene catalogue.</title>
        <authorList>
            <person name="Kono N."/>
            <person name="Nakamura H."/>
            <person name="Ohtoshi R."/>
            <person name="Moran D.A.P."/>
            <person name="Shinohara A."/>
            <person name="Yoshida Y."/>
            <person name="Fujiwara M."/>
            <person name="Mori M."/>
            <person name="Tomita M."/>
            <person name="Arakawa K."/>
        </authorList>
    </citation>
    <scope>NUCLEOTIDE SEQUENCE [LARGE SCALE GENOMIC DNA]</scope>
</reference>
<dbReference type="EMBL" id="BGPR01002520">
    <property type="protein sequence ID" value="GBM74849.1"/>
    <property type="molecule type" value="Genomic_DNA"/>
</dbReference>
<dbReference type="Proteomes" id="UP000499080">
    <property type="component" value="Unassembled WGS sequence"/>
</dbReference>